<dbReference type="PANTHER" id="PTHR30346">
    <property type="entry name" value="TRANSCRIPTIONAL DUAL REGULATOR HCAR-RELATED"/>
    <property type="match status" value="1"/>
</dbReference>
<evidence type="ECO:0000313" key="8">
    <source>
        <dbReference type="Proteomes" id="UP001595616"/>
    </source>
</evidence>
<keyword evidence="8" id="KW-1185">Reference proteome</keyword>
<dbReference type="InterPro" id="IPR036390">
    <property type="entry name" value="WH_DNA-bd_sf"/>
</dbReference>
<dbReference type="Pfam" id="PF03466">
    <property type="entry name" value="LysR_substrate"/>
    <property type="match status" value="1"/>
</dbReference>
<dbReference type="Gene3D" id="3.40.190.290">
    <property type="match status" value="1"/>
</dbReference>
<dbReference type="InterPro" id="IPR036388">
    <property type="entry name" value="WH-like_DNA-bd_sf"/>
</dbReference>
<evidence type="ECO:0000259" key="6">
    <source>
        <dbReference type="PROSITE" id="PS50931"/>
    </source>
</evidence>
<evidence type="ECO:0000256" key="2">
    <source>
        <dbReference type="ARBA" id="ARBA00023015"/>
    </source>
</evidence>
<dbReference type="InterPro" id="IPR000847">
    <property type="entry name" value="LysR_HTH_N"/>
</dbReference>
<dbReference type="EMBL" id="JBHRYQ010000001">
    <property type="protein sequence ID" value="MFC3811333.1"/>
    <property type="molecule type" value="Genomic_DNA"/>
</dbReference>
<dbReference type="CDD" id="cd05466">
    <property type="entry name" value="PBP2_LTTR_substrate"/>
    <property type="match status" value="1"/>
</dbReference>
<evidence type="ECO:0000256" key="1">
    <source>
        <dbReference type="ARBA" id="ARBA00009437"/>
    </source>
</evidence>
<dbReference type="Pfam" id="PF00126">
    <property type="entry name" value="HTH_1"/>
    <property type="match status" value="1"/>
</dbReference>
<keyword evidence="2" id="KW-0805">Transcription regulation</keyword>
<proteinExistence type="inferred from homology"/>
<feature type="coiled-coil region" evidence="5">
    <location>
        <begin position="69"/>
        <end position="96"/>
    </location>
</feature>
<accession>A0ABV7YZE0</accession>
<reference evidence="8" key="1">
    <citation type="journal article" date="2019" name="Int. J. Syst. Evol. Microbiol.">
        <title>The Global Catalogue of Microorganisms (GCM) 10K type strain sequencing project: providing services to taxonomists for standard genome sequencing and annotation.</title>
        <authorList>
            <consortium name="The Broad Institute Genomics Platform"/>
            <consortium name="The Broad Institute Genome Sequencing Center for Infectious Disease"/>
            <person name="Wu L."/>
            <person name="Ma J."/>
        </authorList>
    </citation>
    <scope>NUCLEOTIDE SEQUENCE [LARGE SCALE GENOMIC DNA]</scope>
    <source>
        <strain evidence="8">CECT 7956</strain>
    </source>
</reference>
<evidence type="ECO:0000256" key="4">
    <source>
        <dbReference type="ARBA" id="ARBA00023163"/>
    </source>
</evidence>
<dbReference type="Gene3D" id="1.10.10.10">
    <property type="entry name" value="Winged helix-like DNA-binding domain superfamily/Winged helix DNA-binding domain"/>
    <property type="match status" value="1"/>
</dbReference>
<gene>
    <name evidence="7" type="ORF">ACFOOI_11775</name>
</gene>
<dbReference type="PANTHER" id="PTHR30346:SF28">
    <property type="entry name" value="HTH-TYPE TRANSCRIPTIONAL REGULATOR CYNR"/>
    <property type="match status" value="1"/>
</dbReference>
<evidence type="ECO:0000256" key="5">
    <source>
        <dbReference type="SAM" id="Coils"/>
    </source>
</evidence>
<dbReference type="RefSeq" id="WP_379838174.1">
    <property type="nucleotide sequence ID" value="NZ_JBHRYQ010000001.1"/>
</dbReference>
<comment type="caution">
    <text evidence="7">The sequence shown here is derived from an EMBL/GenBank/DDBJ whole genome shotgun (WGS) entry which is preliminary data.</text>
</comment>
<organism evidence="7 8">
    <name type="scientific">Lacihabitans lacunae</name>
    <dbReference type="NCBI Taxonomy" id="1028214"/>
    <lineage>
        <taxon>Bacteria</taxon>
        <taxon>Pseudomonadati</taxon>
        <taxon>Bacteroidota</taxon>
        <taxon>Cytophagia</taxon>
        <taxon>Cytophagales</taxon>
        <taxon>Leadbetterellaceae</taxon>
        <taxon>Lacihabitans</taxon>
    </lineage>
</organism>
<keyword evidence="5" id="KW-0175">Coiled coil</keyword>
<protein>
    <submittedName>
        <fullName evidence="7">LysR substrate-binding domain-containing protein</fullName>
    </submittedName>
</protein>
<dbReference type="Proteomes" id="UP001595616">
    <property type="component" value="Unassembled WGS sequence"/>
</dbReference>
<dbReference type="SUPFAM" id="SSF46785">
    <property type="entry name" value="Winged helix' DNA-binding domain"/>
    <property type="match status" value="1"/>
</dbReference>
<dbReference type="PRINTS" id="PR00039">
    <property type="entry name" value="HTHLYSR"/>
</dbReference>
<dbReference type="SUPFAM" id="SSF53850">
    <property type="entry name" value="Periplasmic binding protein-like II"/>
    <property type="match status" value="1"/>
</dbReference>
<feature type="domain" description="HTH lysR-type" evidence="6">
    <location>
        <begin position="1"/>
        <end position="62"/>
    </location>
</feature>
<keyword evidence="3" id="KW-0238">DNA-binding</keyword>
<comment type="similarity">
    <text evidence="1">Belongs to the LysR transcriptional regulatory family.</text>
</comment>
<evidence type="ECO:0000313" key="7">
    <source>
        <dbReference type="EMBL" id="MFC3811333.1"/>
    </source>
</evidence>
<dbReference type="PROSITE" id="PS50931">
    <property type="entry name" value="HTH_LYSR"/>
    <property type="match status" value="1"/>
</dbReference>
<name>A0ABV7YZE0_9BACT</name>
<dbReference type="InterPro" id="IPR005119">
    <property type="entry name" value="LysR_subst-bd"/>
</dbReference>
<keyword evidence="4" id="KW-0804">Transcription</keyword>
<evidence type="ECO:0000256" key="3">
    <source>
        <dbReference type="ARBA" id="ARBA00023125"/>
    </source>
</evidence>
<sequence>MELRQLKYFVTIATEGQFVKAAEKLFVSQSALSQQLAHLEGELGVDLFDKAKRKKNRIVELTAAGMVFLKDAKKILDLAEKAKEKLKSNKESQEVIKLGSYRMIHNQRVIDSIKILSEHFPNRVFKLEEYETHLDVQEAVQNENIDFGITVGPVNVEELDFLMLKDSELQILMHAEHPFATKASLALSELKAEDWVEIKASVHPIYETIENFCKNAGFARTGHIVQEVSSLELMCHFVSLKKGISFVPSFFDTSKYPDVIKKKLSGDTLVFEQCIAFLKSGKFRIDGE</sequence>